<dbReference type="STRING" id="33114.A0A2G2XL26"/>
<dbReference type="PANTHER" id="PTHR46084">
    <property type="entry name" value="PROTEIN MALE DISCOVERER 2"/>
    <property type="match status" value="1"/>
</dbReference>
<feature type="region of interest" description="Disordered" evidence="8">
    <location>
        <begin position="354"/>
        <end position="384"/>
    </location>
</feature>
<dbReference type="Pfam" id="PF00560">
    <property type="entry name" value="LRR_1"/>
    <property type="match status" value="1"/>
</dbReference>
<dbReference type="Gene3D" id="3.30.200.20">
    <property type="entry name" value="Phosphorylase Kinase, domain 1"/>
    <property type="match status" value="1"/>
</dbReference>
<dbReference type="Pfam" id="PF08263">
    <property type="entry name" value="LRRNT_2"/>
    <property type="match status" value="1"/>
</dbReference>
<evidence type="ECO:0000313" key="12">
    <source>
        <dbReference type="Proteomes" id="UP000224567"/>
    </source>
</evidence>
<organism evidence="11 12">
    <name type="scientific">Capsicum baccatum</name>
    <name type="common">Peruvian pepper</name>
    <dbReference type="NCBI Taxonomy" id="33114"/>
    <lineage>
        <taxon>Eukaryota</taxon>
        <taxon>Viridiplantae</taxon>
        <taxon>Streptophyta</taxon>
        <taxon>Embryophyta</taxon>
        <taxon>Tracheophyta</taxon>
        <taxon>Spermatophyta</taxon>
        <taxon>Magnoliopsida</taxon>
        <taxon>eudicotyledons</taxon>
        <taxon>Gunneridae</taxon>
        <taxon>Pentapetalae</taxon>
        <taxon>asterids</taxon>
        <taxon>lamiids</taxon>
        <taxon>Solanales</taxon>
        <taxon>Solanaceae</taxon>
        <taxon>Solanoideae</taxon>
        <taxon>Capsiceae</taxon>
        <taxon>Capsicum</taxon>
    </lineage>
</organism>
<evidence type="ECO:0000256" key="3">
    <source>
        <dbReference type="ARBA" id="ARBA00022729"/>
    </source>
</evidence>
<evidence type="ECO:0000259" key="10">
    <source>
        <dbReference type="PROSITE" id="PS50011"/>
    </source>
</evidence>
<reference evidence="12" key="2">
    <citation type="journal article" date="2017" name="J. Anim. Genet.">
        <title>Multiple reference genome sequences of hot pepper reveal the massive evolution of plant disease resistance genes by retroduplication.</title>
        <authorList>
            <person name="Kim S."/>
            <person name="Park J."/>
            <person name="Yeom S.-I."/>
            <person name="Kim Y.-M."/>
            <person name="Seo E."/>
            <person name="Kim K.-T."/>
            <person name="Kim M.-S."/>
            <person name="Lee J.M."/>
            <person name="Cheong K."/>
            <person name="Shin H.-S."/>
            <person name="Kim S.-B."/>
            <person name="Han K."/>
            <person name="Lee J."/>
            <person name="Park M."/>
            <person name="Lee H.-A."/>
            <person name="Lee H.-Y."/>
            <person name="Lee Y."/>
            <person name="Oh S."/>
            <person name="Lee J.H."/>
            <person name="Choi E."/>
            <person name="Choi E."/>
            <person name="Lee S.E."/>
            <person name="Jeon J."/>
            <person name="Kim H."/>
            <person name="Choi G."/>
            <person name="Song H."/>
            <person name="Lee J."/>
            <person name="Lee S.-C."/>
            <person name="Kwon J.-K."/>
            <person name="Lee H.-Y."/>
            <person name="Koo N."/>
            <person name="Hong Y."/>
            <person name="Kim R.W."/>
            <person name="Kang W.-H."/>
            <person name="Huh J.H."/>
            <person name="Kang B.-C."/>
            <person name="Yang T.-J."/>
            <person name="Lee Y.-H."/>
            <person name="Bennetzen J.L."/>
            <person name="Choi D."/>
        </authorList>
    </citation>
    <scope>NUCLEOTIDE SEQUENCE [LARGE SCALE GENOMIC DNA]</scope>
    <source>
        <strain evidence="12">cv. PBC81</strain>
    </source>
</reference>
<evidence type="ECO:0000256" key="1">
    <source>
        <dbReference type="ARBA" id="ARBA00022614"/>
    </source>
</evidence>
<dbReference type="Gene3D" id="1.10.510.10">
    <property type="entry name" value="Transferase(Phosphotransferase) domain 1"/>
    <property type="match status" value="1"/>
</dbReference>
<evidence type="ECO:0000256" key="2">
    <source>
        <dbReference type="ARBA" id="ARBA00022692"/>
    </source>
</evidence>
<dbReference type="Pfam" id="PF07714">
    <property type="entry name" value="PK_Tyr_Ser-Thr"/>
    <property type="match status" value="1"/>
</dbReference>
<keyword evidence="6 9" id="KW-0472">Membrane</keyword>
<dbReference type="InterPro" id="IPR001245">
    <property type="entry name" value="Ser-Thr/Tyr_kinase_cat_dom"/>
</dbReference>
<dbReference type="FunFam" id="3.80.10.10:FF:000400">
    <property type="entry name" value="Nuclear pore complex protein NUP107"/>
    <property type="match status" value="1"/>
</dbReference>
<dbReference type="Gene3D" id="3.80.10.10">
    <property type="entry name" value="Ribonuclease Inhibitor"/>
    <property type="match status" value="2"/>
</dbReference>
<accession>A0A2G2XL26</accession>
<dbReference type="InterPro" id="IPR032675">
    <property type="entry name" value="LRR_dom_sf"/>
</dbReference>
<reference evidence="11 12" key="1">
    <citation type="journal article" date="2017" name="Genome Biol.">
        <title>New reference genome sequences of hot pepper reveal the massive evolution of plant disease-resistance genes by retroduplication.</title>
        <authorList>
            <person name="Kim S."/>
            <person name="Park J."/>
            <person name="Yeom S.I."/>
            <person name="Kim Y.M."/>
            <person name="Seo E."/>
            <person name="Kim K.T."/>
            <person name="Kim M.S."/>
            <person name="Lee J.M."/>
            <person name="Cheong K."/>
            <person name="Shin H.S."/>
            <person name="Kim S.B."/>
            <person name="Han K."/>
            <person name="Lee J."/>
            <person name="Park M."/>
            <person name="Lee H.A."/>
            <person name="Lee H.Y."/>
            <person name="Lee Y."/>
            <person name="Oh S."/>
            <person name="Lee J.H."/>
            <person name="Choi E."/>
            <person name="Choi E."/>
            <person name="Lee S.E."/>
            <person name="Jeon J."/>
            <person name="Kim H."/>
            <person name="Choi G."/>
            <person name="Song H."/>
            <person name="Lee J."/>
            <person name="Lee S.C."/>
            <person name="Kwon J.K."/>
            <person name="Lee H.Y."/>
            <person name="Koo N."/>
            <person name="Hong Y."/>
            <person name="Kim R.W."/>
            <person name="Kang W.H."/>
            <person name="Huh J.H."/>
            <person name="Kang B.C."/>
            <person name="Yang T.J."/>
            <person name="Lee Y.H."/>
            <person name="Bennetzen J.L."/>
            <person name="Choi D."/>
        </authorList>
    </citation>
    <scope>NUCLEOTIDE SEQUENCE [LARGE SCALE GENOMIC DNA]</scope>
    <source>
        <strain evidence="12">cv. PBC81</strain>
    </source>
</reference>
<feature type="domain" description="Protein kinase" evidence="10">
    <location>
        <begin position="463"/>
        <end position="739"/>
    </location>
</feature>
<dbReference type="GO" id="GO:0004672">
    <property type="term" value="F:protein kinase activity"/>
    <property type="evidence" value="ECO:0007669"/>
    <property type="project" value="InterPro"/>
</dbReference>
<evidence type="ECO:0000256" key="4">
    <source>
        <dbReference type="ARBA" id="ARBA00022737"/>
    </source>
</evidence>
<evidence type="ECO:0000256" key="6">
    <source>
        <dbReference type="ARBA" id="ARBA00023136"/>
    </source>
</evidence>
<proteinExistence type="predicted"/>
<dbReference type="OrthoDB" id="676979at2759"/>
<dbReference type="GO" id="GO:0005524">
    <property type="term" value="F:ATP binding"/>
    <property type="evidence" value="ECO:0007669"/>
    <property type="project" value="InterPro"/>
</dbReference>
<dbReference type="SUPFAM" id="SSF56112">
    <property type="entry name" value="Protein kinase-like (PK-like)"/>
    <property type="match status" value="1"/>
</dbReference>
<evidence type="ECO:0000313" key="11">
    <source>
        <dbReference type="EMBL" id="PHT58061.1"/>
    </source>
</evidence>
<dbReference type="AlphaFoldDB" id="A0A2G2XL26"/>
<dbReference type="InterPro" id="IPR013210">
    <property type="entry name" value="LRR_N_plant-typ"/>
</dbReference>
<keyword evidence="2 9" id="KW-0812">Transmembrane</keyword>
<dbReference type="EMBL" id="MLFT02000001">
    <property type="protein sequence ID" value="PHT58061.1"/>
    <property type="molecule type" value="Genomic_DNA"/>
</dbReference>
<sequence length="761" mass="83793">MIVIQHETKEVYQPTGCWIRGSIQIWEKGAPQRHGKMETHCSSQNSFPSIWIRINDAARQGKCHRFGTKMKGASADGVLSVVGFCRTLVEYLSVFLVVKKMRTCVVLRVLVTVGLLFIVICDAFPANEVYALNTFKEAIYEDPLLVLSNWNALDSAPCGWLGIFCSMAQDHVIKINISGASLKGFLSPNLHLLSSLQELILHGNLLIGTIPKEIGLLKNLKVLDLGANQLTGPIPPQLGNLANIMKINLQSNGLMGKLPAELGNLKYLEELRLDRNKLQGLVPANNGSDFTSSVHGMYASGASPTGFCRTSQLKVADFSFNFLIGSIPKCLGYLPKSSFQGNCLQHKDPKQRAAALCGGTPPPTSHASAIKNKHPVAEPRHQAASSSSKPTWLVALEVVTGVMVGSLFIVGLVTGLQKFKNKSSIIPWKKSGSDKDHMTIYVDTGMLKDVVRYSRQELEVACEDFSNIIGSSPDSVVYKGTMKGGPEIAVISLCVKEDHWTAYLELYFQKEVAELARINHENAGKLLGYCRESSPFTRMLVFEYASNGTLYEHLHYGEGCQLSWTRRMKIVIGIAKGLTYFHSELDPPFTISELNSNSVYLTEDFSPKLVDFESWKSIISRSEKNSGAISSEGAICVLPNTLESRHLDVQGNIYAFGVLLLEIISGRPPYCKDKGCLIDWAKEFLEVPEVLSCVVDPELKHFKQEDLKVICEVINLCIHPSTSRRTSMKDLCAILESNIDTSITAELKASSLAWAELALSS</sequence>
<dbReference type="InterPro" id="IPR000719">
    <property type="entry name" value="Prot_kinase_dom"/>
</dbReference>
<evidence type="ECO:0000256" key="7">
    <source>
        <dbReference type="ARBA" id="ARBA00046288"/>
    </source>
</evidence>
<dbReference type="Proteomes" id="UP000224567">
    <property type="component" value="Unassembled WGS sequence"/>
</dbReference>
<gene>
    <name evidence="11" type="ORF">CQW23_00424</name>
</gene>
<keyword evidence="3" id="KW-0732">Signal</keyword>
<comment type="subcellular location">
    <subcellularLocation>
        <location evidence="7">Endomembrane system</location>
        <topology evidence="7">Single-pass type I membrane protein</topology>
    </subcellularLocation>
</comment>
<comment type="caution">
    <text evidence="11">The sequence shown here is derived from an EMBL/GenBank/DDBJ whole genome shotgun (WGS) entry which is preliminary data.</text>
</comment>
<dbReference type="GO" id="GO:0012505">
    <property type="term" value="C:endomembrane system"/>
    <property type="evidence" value="ECO:0007669"/>
    <property type="project" value="UniProtKB-SubCell"/>
</dbReference>
<dbReference type="GO" id="GO:0050832">
    <property type="term" value="P:defense response to fungus"/>
    <property type="evidence" value="ECO:0007669"/>
    <property type="project" value="UniProtKB-ARBA"/>
</dbReference>
<dbReference type="SUPFAM" id="SSF52058">
    <property type="entry name" value="L domain-like"/>
    <property type="match status" value="1"/>
</dbReference>
<evidence type="ECO:0000256" key="5">
    <source>
        <dbReference type="ARBA" id="ARBA00022989"/>
    </source>
</evidence>
<keyword evidence="12" id="KW-1185">Reference proteome</keyword>
<dbReference type="InterPro" id="IPR011009">
    <property type="entry name" value="Kinase-like_dom_sf"/>
</dbReference>
<evidence type="ECO:0000256" key="8">
    <source>
        <dbReference type="SAM" id="MobiDB-lite"/>
    </source>
</evidence>
<protein>
    <submittedName>
        <fullName evidence="11">LRR receptor-like serine/threonine-protein kinase</fullName>
    </submittedName>
</protein>
<evidence type="ECO:0000256" key="9">
    <source>
        <dbReference type="SAM" id="Phobius"/>
    </source>
</evidence>
<feature type="transmembrane region" description="Helical" evidence="9">
    <location>
        <begin position="105"/>
        <end position="126"/>
    </location>
</feature>
<name>A0A2G2XL26_CAPBA</name>
<dbReference type="PANTHER" id="PTHR46084:SF40">
    <property type="entry name" value="PROTEIN KINASE DOMAIN-CONTAINING PROTEIN"/>
    <property type="match status" value="1"/>
</dbReference>
<dbReference type="PROSITE" id="PS50011">
    <property type="entry name" value="PROTEIN_KINASE_DOM"/>
    <property type="match status" value="1"/>
</dbReference>
<keyword evidence="5 9" id="KW-1133">Transmembrane helix</keyword>
<keyword evidence="1" id="KW-0433">Leucine-rich repeat</keyword>
<dbReference type="FunFam" id="3.30.200.20:FF:000489">
    <property type="entry name" value="Inactive receptor-like serine/threonine-protein kinase"/>
    <property type="match status" value="1"/>
</dbReference>
<dbReference type="InterPro" id="IPR001611">
    <property type="entry name" value="Leu-rich_rpt"/>
</dbReference>
<keyword evidence="4" id="KW-0677">Repeat</keyword>